<comment type="caution">
    <text evidence="3">The sequence shown here is derived from an EMBL/GenBank/DDBJ whole genome shotgun (WGS) entry which is preliminary data.</text>
</comment>
<evidence type="ECO:0000313" key="4">
    <source>
        <dbReference type="Proteomes" id="UP001172155"/>
    </source>
</evidence>
<feature type="domain" description="Heterokaryon incompatibility" evidence="2">
    <location>
        <begin position="355"/>
        <end position="434"/>
    </location>
</feature>
<keyword evidence="4" id="KW-1185">Reference proteome</keyword>
<proteinExistence type="predicted"/>
<feature type="region of interest" description="Disordered" evidence="1">
    <location>
        <begin position="147"/>
        <end position="167"/>
    </location>
</feature>
<protein>
    <recommendedName>
        <fullName evidence="2">Heterokaryon incompatibility domain-containing protein</fullName>
    </recommendedName>
</protein>
<evidence type="ECO:0000313" key="3">
    <source>
        <dbReference type="EMBL" id="KAK0753687.1"/>
    </source>
</evidence>
<dbReference type="EMBL" id="JAUKUD010000001">
    <property type="protein sequence ID" value="KAK0753687.1"/>
    <property type="molecule type" value="Genomic_DNA"/>
</dbReference>
<reference evidence="3" key="1">
    <citation type="submission" date="2023-06" db="EMBL/GenBank/DDBJ databases">
        <title>Genome-scale phylogeny and comparative genomics of the fungal order Sordariales.</title>
        <authorList>
            <consortium name="Lawrence Berkeley National Laboratory"/>
            <person name="Hensen N."/>
            <person name="Bonometti L."/>
            <person name="Westerberg I."/>
            <person name="Brannstrom I.O."/>
            <person name="Guillou S."/>
            <person name="Cros-Aarteil S."/>
            <person name="Calhoun S."/>
            <person name="Haridas S."/>
            <person name="Kuo A."/>
            <person name="Mondo S."/>
            <person name="Pangilinan J."/>
            <person name="Riley R."/>
            <person name="LaButti K."/>
            <person name="Andreopoulos B."/>
            <person name="Lipzen A."/>
            <person name="Chen C."/>
            <person name="Yanf M."/>
            <person name="Daum C."/>
            <person name="Ng V."/>
            <person name="Clum A."/>
            <person name="Steindorff A."/>
            <person name="Ohm R."/>
            <person name="Martin F."/>
            <person name="Silar P."/>
            <person name="Natvig D."/>
            <person name="Lalanne C."/>
            <person name="Gautier V."/>
            <person name="Ament-velasquez S.L."/>
            <person name="Kruys A."/>
            <person name="Hutchinson M.I."/>
            <person name="Powell A.J."/>
            <person name="Barry K."/>
            <person name="Miller A.N."/>
            <person name="Grigoriev I.V."/>
            <person name="Debuchy R."/>
            <person name="Gladieux P."/>
            <person name="Thoren M.H."/>
            <person name="Johannesson H."/>
        </authorList>
    </citation>
    <scope>NUCLEOTIDE SEQUENCE</scope>
    <source>
        <strain evidence="3">SMH3187-1</strain>
    </source>
</reference>
<dbReference type="Pfam" id="PF06985">
    <property type="entry name" value="HET"/>
    <property type="match status" value="1"/>
</dbReference>
<evidence type="ECO:0000259" key="2">
    <source>
        <dbReference type="Pfam" id="PF06985"/>
    </source>
</evidence>
<dbReference type="InterPro" id="IPR010730">
    <property type="entry name" value="HET"/>
</dbReference>
<dbReference type="PANTHER" id="PTHR39596:SF2">
    <property type="entry name" value="HET DOMAIN PROTEIN (AFU_ORTHOLOGUE AFUA_1G17550)-RELATED"/>
    <property type="match status" value="1"/>
</dbReference>
<name>A0AA40F9H0_9PEZI</name>
<accession>A0AA40F9H0</accession>
<gene>
    <name evidence="3" type="ORF">B0T18DRAFT_424194</name>
</gene>
<evidence type="ECO:0000256" key="1">
    <source>
        <dbReference type="SAM" id="MobiDB-lite"/>
    </source>
</evidence>
<dbReference type="PANTHER" id="PTHR39596">
    <property type="match status" value="1"/>
</dbReference>
<dbReference type="Proteomes" id="UP001172155">
    <property type="component" value="Unassembled WGS sequence"/>
</dbReference>
<dbReference type="AlphaFoldDB" id="A0AA40F9H0"/>
<organism evidence="3 4">
    <name type="scientific">Schizothecium vesticola</name>
    <dbReference type="NCBI Taxonomy" id="314040"/>
    <lineage>
        <taxon>Eukaryota</taxon>
        <taxon>Fungi</taxon>
        <taxon>Dikarya</taxon>
        <taxon>Ascomycota</taxon>
        <taxon>Pezizomycotina</taxon>
        <taxon>Sordariomycetes</taxon>
        <taxon>Sordariomycetidae</taxon>
        <taxon>Sordariales</taxon>
        <taxon>Schizotheciaceae</taxon>
        <taxon>Schizothecium</taxon>
    </lineage>
</organism>
<sequence length="815" mass="92634">MNHLPQKNAEHIPVPLVARQKIYVPGDFFRLPGLYGFSGAQLAQKGPSLLPHEDRPVFLQEWLFFALIAQVLDKEIDTGAFRQQRNGEMVVDTSAIRLLFTECASSSSLPDDGHDWNHRTRAILALEEARKFALAWCSDKYVYLSTRPEPEPEPESPALSRNEGGDPEFRSQYRELCLSFGVMGETLDRVCARQMEWSSLRNYPEPYGSWEDHIDDSRSWGFSNLLRERMMGMGWCRHEVRRISATTGDLSSLYYISSFTFQTATGQNHSRCVDDQCLQNPWDGFSVHSDNCDDENGCDRLLPDETELMRIIQAGNIPLLRLDNETNLILTEYVTGQTHNGRSGVAAAIGEQEGFVAISHVWSDGLGPSDGEGLPRCRLARIRDALKKEPEEPGLGFLPFWIDSLCIPQEQNIRNRAIQMMGDIYSRAHTVLVLDQNLRLTSANPDTTSQLEAIIRINTGSWCTRMWTLPEGVQARNVHFEFADRLLSIKHLRSHYKAVKHNPRHEYHHVYKAGWVFSPSIFILRGEIDAEGASGMTATKAPRPGPDCRSIGHLWLSMQWRQTTRPVDETLCLARLLDLDQLAILDCEGRGEDLKNRRMVEFLVLMDQRVGIPPGMVFLPGPKLPVRGFAWAPRSWMTRRSRDAGAPLLATDQRMSFLTLRGLQVQYPGVQLNPRRGAAEPPCFWIPTARNLRRWLRIRYARDMPDQGDADWAAAWAAACAGPDPPCIIRSRFDEHDEPEMALLVKRVARRESSAPSQSRSDVFWVKALCRVWIKVETDTAVVARHSENFRLHVDRMTWGEALDGDQRWVVDGEV</sequence>